<keyword evidence="3" id="KW-0809">Transit peptide</keyword>
<dbReference type="Proteomes" id="UP000236291">
    <property type="component" value="Unassembled WGS sequence"/>
</dbReference>
<dbReference type="STRING" id="57577.A0A2K3NIC0"/>
<dbReference type="OrthoDB" id="637682at2759"/>
<reference evidence="4 5" key="1">
    <citation type="journal article" date="2014" name="Am. J. Bot.">
        <title>Genome assembly and annotation for red clover (Trifolium pratense; Fabaceae).</title>
        <authorList>
            <person name="Istvanek J."/>
            <person name="Jaros M."/>
            <person name="Krenek A."/>
            <person name="Repkova J."/>
        </authorList>
    </citation>
    <scope>NUCLEOTIDE SEQUENCE [LARGE SCALE GENOMIC DNA]</scope>
    <source>
        <strain evidence="5">cv. Tatra</strain>
        <tissue evidence="4">Young leaves</tissue>
    </source>
</reference>
<proteinExistence type="inferred from homology"/>
<dbReference type="SMART" id="SM00733">
    <property type="entry name" value="Mterf"/>
    <property type="match status" value="7"/>
</dbReference>
<evidence type="ECO:0000313" key="5">
    <source>
        <dbReference type="Proteomes" id="UP000236291"/>
    </source>
</evidence>
<dbReference type="Pfam" id="PF02536">
    <property type="entry name" value="mTERF"/>
    <property type="match status" value="1"/>
</dbReference>
<sequence>MEISSGNNSSNMMWFFKDRGFDDNIIQGMFKKCKRLETAHRERADENWEYLKTIGILERKLPSIVSKCPKILVLGLNEKILPMVECLNTLATKPNEVASAIAKFPHILSYSVEEKLCPLLAFFQALGVPEKQIGKILLLNPRLISYSIEIKMREIVKFLASIGLDKDGMIGKIMVKDPFIMGYSVDKRLRPTSEFLKSIGLTEQDLQVLALNFPSILSRDANKVLVHNYDYLKNCGFQGRQIVDLVVGFPPVLIKSIRNSLEPRIKFLVDVMGREVDEIIDYPCFFRHGLKKKLVSRHKLLQKRNLNCSLSEMLDCNEKKFHLKFGLLEGHALSN</sequence>
<evidence type="ECO:0000256" key="1">
    <source>
        <dbReference type="ARBA" id="ARBA00007692"/>
    </source>
</evidence>
<evidence type="ECO:0000256" key="3">
    <source>
        <dbReference type="ARBA" id="ARBA00022946"/>
    </source>
</evidence>
<dbReference type="AlphaFoldDB" id="A0A2K3NIC0"/>
<gene>
    <name evidence="4" type="ORF">L195_g026090</name>
</gene>
<dbReference type="InterPro" id="IPR003690">
    <property type="entry name" value="MTERF"/>
</dbReference>
<dbReference type="PANTHER" id="PTHR13068">
    <property type="entry name" value="CGI-12 PROTEIN-RELATED"/>
    <property type="match status" value="1"/>
</dbReference>
<keyword evidence="2" id="KW-0805">Transcription regulation</keyword>
<accession>A0A2K3NIC0</accession>
<dbReference type="GO" id="GO:0003676">
    <property type="term" value="F:nucleic acid binding"/>
    <property type="evidence" value="ECO:0007669"/>
    <property type="project" value="InterPro"/>
</dbReference>
<dbReference type="InterPro" id="IPR038538">
    <property type="entry name" value="MTERF_sf"/>
</dbReference>
<keyword evidence="2" id="KW-0804">Transcription</keyword>
<evidence type="ECO:0000313" key="4">
    <source>
        <dbReference type="EMBL" id="PNY02770.1"/>
    </source>
</evidence>
<reference evidence="4 5" key="2">
    <citation type="journal article" date="2017" name="Front. Plant Sci.">
        <title>Gene Classification and Mining of Molecular Markers Useful in Red Clover (Trifolium pratense) Breeding.</title>
        <authorList>
            <person name="Istvanek J."/>
            <person name="Dluhosova J."/>
            <person name="Dluhos P."/>
            <person name="Patkova L."/>
            <person name="Nedelnik J."/>
            <person name="Repkova J."/>
        </authorList>
    </citation>
    <scope>NUCLEOTIDE SEQUENCE [LARGE SCALE GENOMIC DNA]</scope>
    <source>
        <strain evidence="5">cv. Tatra</strain>
        <tissue evidence="4">Young leaves</tissue>
    </source>
</reference>
<organism evidence="4 5">
    <name type="scientific">Trifolium pratense</name>
    <name type="common">Red clover</name>
    <dbReference type="NCBI Taxonomy" id="57577"/>
    <lineage>
        <taxon>Eukaryota</taxon>
        <taxon>Viridiplantae</taxon>
        <taxon>Streptophyta</taxon>
        <taxon>Embryophyta</taxon>
        <taxon>Tracheophyta</taxon>
        <taxon>Spermatophyta</taxon>
        <taxon>Magnoliopsida</taxon>
        <taxon>eudicotyledons</taxon>
        <taxon>Gunneridae</taxon>
        <taxon>Pentapetalae</taxon>
        <taxon>rosids</taxon>
        <taxon>fabids</taxon>
        <taxon>Fabales</taxon>
        <taxon>Fabaceae</taxon>
        <taxon>Papilionoideae</taxon>
        <taxon>50 kb inversion clade</taxon>
        <taxon>NPAAA clade</taxon>
        <taxon>Hologalegina</taxon>
        <taxon>IRL clade</taxon>
        <taxon>Trifolieae</taxon>
        <taxon>Trifolium</taxon>
    </lineage>
</organism>
<dbReference type="PANTHER" id="PTHR13068:SF112">
    <property type="entry name" value="TRANSCRIPTION TERMINATION FACTOR 3, MITOCHONDRIAL"/>
    <property type="match status" value="1"/>
</dbReference>
<dbReference type="FunFam" id="1.25.70.10:FF:000012">
    <property type="entry name" value="transcription termination factor MTERF6, chloroplastic/mitochondrial"/>
    <property type="match status" value="1"/>
</dbReference>
<comment type="caution">
    <text evidence="4">The sequence shown here is derived from an EMBL/GenBank/DDBJ whole genome shotgun (WGS) entry which is preliminary data.</text>
</comment>
<dbReference type="EMBL" id="ASHM01021783">
    <property type="protein sequence ID" value="PNY02770.1"/>
    <property type="molecule type" value="Genomic_DNA"/>
</dbReference>
<name>A0A2K3NIC0_TRIPR</name>
<dbReference type="GO" id="GO:0006353">
    <property type="term" value="P:DNA-templated transcription termination"/>
    <property type="evidence" value="ECO:0007669"/>
    <property type="project" value="UniProtKB-KW"/>
</dbReference>
<protein>
    <submittedName>
        <fullName evidence="4">Transcription termination factor family protein</fullName>
    </submittedName>
</protein>
<dbReference type="Gene3D" id="1.25.70.10">
    <property type="entry name" value="Transcription termination factor 3, mitochondrial"/>
    <property type="match status" value="1"/>
</dbReference>
<keyword evidence="2" id="KW-0806">Transcription termination</keyword>
<evidence type="ECO:0000256" key="2">
    <source>
        <dbReference type="ARBA" id="ARBA00022472"/>
    </source>
</evidence>
<comment type="similarity">
    <text evidence="1">Belongs to the mTERF family.</text>
</comment>